<dbReference type="PANTHER" id="PTHR34297:SF2">
    <property type="entry name" value="ASP23_GLS24 FAMILY ENVELOPE STRESS RESPONSE PROTEIN"/>
    <property type="match status" value="1"/>
</dbReference>
<dbReference type="EMBL" id="VSSQ01010948">
    <property type="protein sequence ID" value="MPM45616.1"/>
    <property type="molecule type" value="Genomic_DNA"/>
</dbReference>
<dbReference type="Pfam" id="PF03780">
    <property type="entry name" value="Asp23"/>
    <property type="match status" value="1"/>
</dbReference>
<dbReference type="PANTHER" id="PTHR34297">
    <property type="entry name" value="HYPOTHETICAL CYTOSOLIC PROTEIN-RELATED"/>
    <property type="match status" value="1"/>
</dbReference>
<reference evidence="1" key="1">
    <citation type="submission" date="2019-08" db="EMBL/GenBank/DDBJ databases">
        <authorList>
            <person name="Kucharzyk K."/>
            <person name="Murdoch R.W."/>
            <person name="Higgins S."/>
            <person name="Loffler F."/>
        </authorList>
    </citation>
    <scope>NUCLEOTIDE SEQUENCE</scope>
</reference>
<dbReference type="AlphaFoldDB" id="A0A644ZY31"/>
<proteinExistence type="predicted"/>
<evidence type="ECO:0008006" key="2">
    <source>
        <dbReference type="Google" id="ProtNLM"/>
    </source>
</evidence>
<sequence>MKLQTEHGEIRISSEVFTTVTGAAATNCFGVKGMAVRSKTDGLVHLLRRESMSKGVKVRYHEDDTVSIELHIMVDNGVNLMAVSRSIMSEVRYIVNRTTGVEVRAVDVCIDSMVID</sequence>
<name>A0A644ZY31_9ZZZZ</name>
<protein>
    <recommendedName>
        <fullName evidence="2">Asp23/Gls24 family envelope stress response protein</fullName>
    </recommendedName>
</protein>
<organism evidence="1">
    <name type="scientific">bioreactor metagenome</name>
    <dbReference type="NCBI Taxonomy" id="1076179"/>
    <lineage>
        <taxon>unclassified sequences</taxon>
        <taxon>metagenomes</taxon>
        <taxon>ecological metagenomes</taxon>
    </lineage>
</organism>
<dbReference type="InterPro" id="IPR005531">
    <property type="entry name" value="Asp23"/>
</dbReference>
<accession>A0A644ZY31</accession>
<evidence type="ECO:0000313" key="1">
    <source>
        <dbReference type="EMBL" id="MPM45616.1"/>
    </source>
</evidence>
<gene>
    <name evidence="1" type="ORF">SDC9_92304</name>
</gene>
<comment type="caution">
    <text evidence="1">The sequence shown here is derived from an EMBL/GenBank/DDBJ whole genome shotgun (WGS) entry which is preliminary data.</text>
</comment>